<dbReference type="WBParaSite" id="maker-uti_cns_0047327-snap-gene-0.10-mRNA-1">
    <property type="protein sequence ID" value="maker-uti_cns_0047327-snap-gene-0.10-mRNA-1"/>
    <property type="gene ID" value="maker-uti_cns_0047327-snap-gene-0.10"/>
</dbReference>
<accession>A0A1I8JFX4</accession>
<dbReference type="AlphaFoldDB" id="A0A1I8JFX4"/>
<evidence type="ECO:0000313" key="2">
    <source>
        <dbReference type="Proteomes" id="UP000095280"/>
    </source>
</evidence>
<proteinExistence type="predicted"/>
<organism evidence="2 4">
    <name type="scientific">Macrostomum lignano</name>
    <dbReference type="NCBI Taxonomy" id="282301"/>
    <lineage>
        <taxon>Eukaryota</taxon>
        <taxon>Metazoa</taxon>
        <taxon>Spiralia</taxon>
        <taxon>Lophotrochozoa</taxon>
        <taxon>Platyhelminthes</taxon>
        <taxon>Rhabditophora</taxon>
        <taxon>Macrostomorpha</taxon>
        <taxon>Macrostomida</taxon>
        <taxon>Macrostomidae</taxon>
        <taxon>Macrostomum</taxon>
    </lineage>
</organism>
<evidence type="ECO:0000313" key="3">
    <source>
        <dbReference type="WBParaSite" id="maker-uti_cns_0046614-snap-gene-1.18-mRNA-1"/>
    </source>
</evidence>
<reference evidence="3 4" key="1">
    <citation type="submission" date="2016-11" db="UniProtKB">
        <authorList>
            <consortium name="WormBaseParasite"/>
        </authorList>
    </citation>
    <scope>IDENTIFICATION</scope>
</reference>
<name>A0A1I8JFX4_9PLAT</name>
<dbReference type="Proteomes" id="UP000095280">
    <property type="component" value="Unplaced"/>
</dbReference>
<protein>
    <submittedName>
        <fullName evidence="3 4">Adipokinetic hormone</fullName>
    </submittedName>
</protein>
<evidence type="ECO:0000256" key="1">
    <source>
        <dbReference type="SAM" id="SignalP"/>
    </source>
</evidence>
<evidence type="ECO:0000313" key="4">
    <source>
        <dbReference type="WBParaSite" id="maker-uti_cns_0047327-snap-gene-0.10-mRNA-1"/>
    </source>
</evidence>
<feature type="chain" id="PRO_5009845928" evidence="1">
    <location>
        <begin position="22"/>
        <end position="96"/>
    </location>
</feature>
<keyword evidence="1" id="KW-0732">Signal</keyword>
<dbReference type="WBParaSite" id="maker-uti_cns_0046614-snap-gene-1.18-mRNA-1">
    <property type="protein sequence ID" value="maker-uti_cns_0046614-snap-gene-1.18-mRNA-1"/>
    <property type="gene ID" value="maker-uti_cns_0046614-snap-gene-1.18"/>
</dbReference>
<keyword evidence="2" id="KW-1185">Reference proteome</keyword>
<sequence>MSKTLCIQLCIVIALAAVCLSRPMKEPAGHMKAEFAEEHHLKRAWPVRYMSGGGLMEIKRSADDDREMFLRRLSELLRRELARNDNDGKSTVANRL</sequence>
<feature type="signal peptide" evidence="1">
    <location>
        <begin position="1"/>
        <end position="21"/>
    </location>
</feature>